<dbReference type="Proteomes" id="UP000324222">
    <property type="component" value="Unassembled WGS sequence"/>
</dbReference>
<organism evidence="1 2">
    <name type="scientific">Portunus trituberculatus</name>
    <name type="common">Swimming crab</name>
    <name type="synonym">Neptunus trituberculatus</name>
    <dbReference type="NCBI Taxonomy" id="210409"/>
    <lineage>
        <taxon>Eukaryota</taxon>
        <taxon>Metazoa</taxon>
        <taxon>Ecdysozoa</taxon>
        <taxon>Arthropoda</taxon>
        <taxon>Crustacea</taxon>
        <taxon>Multicrustacea</taxon>
        <taxon>Malacostraca</taxon>
        <taxon>Eumalacostraca</taxon>
        <taxon>Eucarida</taxon>
        <taxon>Decapoda</taxon>
        <taxon>Pleocyemata</taxon>
        <taxon>Brachyura</taxon>
        <taxon>Eubrachyura</taxon>
        <taxon>Portunoidea</taxon>
        <taxon>Portunidae</taxon>
        <taxon>Portuninae</taxon>
        <taxon>Portunus</taxon>
    </lineage>
</organism>
<name>A0A5B7ELR0_PORTR</name>
<evidence type="ECO:0000313" key="1">
    <source>
        <dbReference type="EMBL" id="MPC34217.1"/>
    </source>
</evidence>
<evidence type="ECO:0000313" key="2">
    <source>
        <dbReference type="Proteomes" id="UP000324222"/>
    </source>
</evidence>
<gene>
    <name evidence="1" type="ORF">E2C01_027600</name>
</gene>
<keyword evidence="2" id="KW-1185">Reference proteome</keyword>
<protein>
    <submittedName>
        <fullName evidence="1">Uncharacterized protein</fullName>
    </submittedName>
</protein>
<dbReference type="AlphaFoldDB" id="A0A5B7ELR0"/>
<accession>A0A5B7ELR0</accession>
<proteinExistence type="predicted"/>
<comment type="caution">
    <text evidence="1">The sequence shown here is derived from an EMBL/GenBank/DDBJ whole genome shotgun (WGS) entry which is preliminary data.</text>
</comment>
<sequence>MSRITIVGDATLSGQMKIEELGCPYPLLRWLEATGLRFVSAVHCRQNLGLPVIGQLSAPTLVRC</sequence>
<dbReference type="EMBL" id="VSRR010003008">
    <property type="protein sequence ID" value="MPC34217.1"/>
    <property type="molecule type" value="Genomic_DNA"/>
</dbReference>
<reference evidence="1 2" key="1">
    <citation type="submission" date="2019-05" db="EMBL/GenBank/DDBJ databases">
        <title>Another draft genome of Portunus trituberculatus and its Hox gene families provides insights of decapod evolution.</title>
        <authorList>
            <person name="Jeong J.-H."/>
            <person name="Song I."/>
            <person name="Kim S."/>
            <person name="Choi T."/>
            <person name="Kim D."/>
            <person name="Ryu S."/>
            <person name="Kim W."/>
        </authorList>
    </citation>
    <scope>NUCLEOTIDE SEQUENCE [LARGE SCALE GENOMIC DNA]</scope>
    <source>
        <tissue evidence="1">Muscle</tissue>
    </source>
</reference>